<dbReference type="KEGG" id="sbw:TGUWTKB_3290"/>
<evidence type="ECO:0000256" key="1">
    <source>
        <dbReference type="ARBA" id="ARBA00006950"/>
    </source>
</evidence>
<evidence type="ECO:0000256" key="4">
    <source>
        <dbReference type="ARBA" id="ARBA00023002"/>
    </source>
</evidence>
<dbReference type="InterPro" id="IPR008331">
    <property type="entry name" value="Ferritin_DPS_dom"/>
</dbReference>
<comment type="catalytic activity">
    <reaction evidence="8">
        <text>4 Fe(2+) + O2 + 6 H2O = 4 iron(III) oxide-hydroxide + 12 H(+)</text>
        <dbReference type="Rhea" id="RHEA:11972"/>
        <dbReference type="ChEBI" id="CHEBI:15377"/>
        <dbReference type="ChEBI" id="CHEBI:15378"/>
        <dbReference type="ChEBI" id="CHEBI:15379"/>
        <dbReference type="ChEBI" id="CHEBI:29033"/>
        <dbReference type="ChEBI" id="CHEBI:78619"/>
        <dbReference type="EC" id="1.16.3.2"/>
    </reaction>
</comment>
<dbReference type="Proteomes" id="UP000031627">
    <property type="component" value="Chromosome"/>
</dbReference>
<dbReference type="InterPro" id="IPR009078">
    <property type="entry name" value="Ferritin-like_SF"/>
</dbReference>
<keyword evidence="3 7" id="KW-0479">Metal-binding</keyword>
<dbReference type="PROSITE" id="PS50905">
    <property type="entry name" value="FERRITIN_LIKE"/>
    <property type="match status" value="1"/>
</dbReference>
<dbReference type="InterPro" id="IPR012347">
    <property type="entry name" value="Ferritin-like"/>
</dbReference>
<keyword evidence="2 8" id="KW-0409">Iron storage</keyword>
<protein>
    <recommendedName>
        <fullName evidence="8">Ferritin</fullName>
        <ecNumber evidence="8">1.16.3.2</ecNumber>
    </recommendedName>
</protein>
<keyword evidence="11" id="KW-1185">Reference proteome</keyword>
<evidence type="ECO:0000313" key="11">
    <source>
        <dbReference type="Proteomes" id="UP000031627"/>
    </source>
</evidence>
<feature type="binding site" evidence="7">
    <location>
        <position position="53"/>
    </location>
    <ligand>
        <name>Fe cation</name>
        <dbReference type="ChEBI" id="CHEBI:24875"/>
        <label>1</label>
    </ligand>
</feature>
<dbReference type="Pfam" id="PF00210">
    <property type="entry name" value="Ferritin"/>
    <property type="match status" value="1"/>
</dbReference>
<comment type="subcellular location">
    <subcellularLocation>
        <location evidence="8">Cytoplasm</location>
    </subcellularLocation>
</comment>
<reference evidence="10 11" key="2">
    <citation type="journal article" date="2014" name="Curr. Biol.">
        <title>Symbiont-Supplemented Maternal Investment Underpinning Host's Ecological Adaptation.</title>
        <authorList>
            <person name="Kaiwa N."/>
            <person name="Hosokawa T."/>
            <person name="Nikoh N."/>
            <person name="Tanahashi M."/>
            <person name="Moriyama M."/>
            <person name="Meng X.Y."/>
            <person name="Maeda T."/>
            <person name="Yamaguchi K."/>
            <person name="Shigenobu S."/>
            <person name="Ito M."/>
            <person name="Fukatsu T."/>
        </authorList>
    </citation>
    <scope>NUCLEOTIDE SEQUENCE [LARGE SCALE GENOMIC DNA]</scope>
    <source>
        <strain evidence="10 11">UwTKB</strain>
    </source>
</reference>
<dbReference type="GO" id="GO:0004322">
    <property type="term" value="F:ferroxidase activity"/>
    <property type="evidence" value="ECO:0007669"/>
    <property type="project" value="TreeGrafter"/>
</dbReference>
<evidence type="ECO:0000256" key="5">
    <source>
        <dbReference type="ARBA" id="ARBA00023004"/>
    </source>
</evidence>
<accession>A0A090AJE7</accession>
<feature type="binding site" evidence="7">
    <location>
        <position position="17"/>
    </location>
    <ligand>
        <name>Fe cation</name>
        <dbReference type="ChEBI" id="CHEBI:24875"/>
        <label>1</label>
    </ligand>
</feature>
<dbReference type="HOGENOM" id="CLU_065681_1_0_6"/>
<dbReference type="Gene3D" id="1.20.1260.10">
    <property type="match status" value="1"/>
</dbReference>
<dbReference type="SUPFAM" id="SSF47240">
    <property type="entry name" value="Ferritin-like"/>
    <property type="match status" value="1"/>
</dbReference>
<dbReference type="EC" id="1.16.3.2" evidence="8"/>
<feature type="domain" description="Ferritin-like diiron" evidence="9">
    <location>
        <begin position="1"/>
        <end position="145"/>
    </location>
</feature>
<dbReference type="GO" id="GO:0006826">
    <property type="term" value="P:iron ion transport"/>
    <property type="evidence" value="ECO:0007669"/>
    <property type="project" value="InterPro"/>
</dbReference>
<feature type="binding site" evidence="7">
    <location>
        <position position="94"/>
    </location>
    <ligand>
        <name>Fe cation</name>
        <dbReference type="ChEBI" id="CHEBI:24875"/>
        <label>1</label>
    </ligand>
</feature>
<feature type="binding site" evidence="7">
    <location>
        <position position="127"/>
    </location>
    <ligand>
        <name>Fe cation</name>
        <dbReference type="ChEBI" id="CHEBI:24875"/>
        <label>1</label>
    </ligand>
</feature>
<dbReference type="OrthoDB" id="9801481at2"/>
<dbReference type="STRING" id="1410383.TGUWTKB_3290"/>
<evidence type="ECO:0000256" key="3">
    <source>
        <dbReference type="ARBA" id="ARBA00022723"/>
    </source>
</evidence>
<evidence type="ECO:0000256" key="6">
    <source>
        <dbReference type="ARBA" id="ARBA00061982"/>
    </source>
</evidence>
<evidence type="ECO:0000256" key="7">
    <source>
        <dbReference type="PIRSR" id="PIRSR601519-1"/>
    </source>
</evidence>
<keyword evidence="4" id="KW-0560">Oxidoreductase</keyword>
<comment type="function">
    <text evidence="8">Iron-storage protein.</text>
</comment>
<comment type="similarity">
    <text evidence="1 8">Belongs to the ferritin family. Prokaryotic subfamily.</text>
</comment>
<dbReference type="RefSeq" id="WP_041062920.1">
    <property type="nucleotide sequence ID" value="NZ_AP014521.1"/>
</dbReference>
<dbReference type="InterPro" id="IPR001519">
    <property type="entry name" value="Ferritin"/>
</dbReference>
<dbReference type="CDD" id="cd01055">
    <property type="entry name" value="Nonheme_Ferritin"/>
    <property type="match status" value="1"/>
</dbReference>
<dbReference type="PANTHER" id="PTHR11431:SF127">
    <property type="entry name" value="BACTERIAL NON-HEME FERRITIN"/>
    <property type="match status" value="1"/>
</dbReference>
<dbReference type="GO" id="GO:0006879">
    <property type="term" value="P:intracellular iron ion homeostasis"/>
    <property type="evidence" value="ECO:0007669"/>
    <property type="project" value="UniProtKB-KW"/>
</dbReference>
<sequence>MLKENIFVHLNEQLNLELFSANIYLQMSSWAHNKNYEGTGIFLKKQSLEEMNHMYKIFDYLNNTKTPPIINSIPSPKISCNSLYELFKKILKHEKYITKKINEITCLSMNNQDYSTFNFLQWYISEQREEENLFQKILDKINLIGDNEKNLFFIDKYLYSYKKNEI</sequence>
<dbReference type="PANTHER" id="PTHR11431">
    <property type="entry name" value="FERRITIN"/>
    <property type="match status" value="1"/>
</dbReference>
<proteinExistence type="inferred from homology"/>
<keyword evidence="5 7" id="KW-0408">Iron</keyword>
<gene>
    <name evidence="10" type="primary">ftn</name>
    <name evidence="10" type="ORF">TGUWTKB_3290</name>
</gene>
<dbReference type="InterPro" id="IPR041719">
    <property type="entry name" value="Ferritin_prok"/>
</dbReference>
<dbReference type="InterPro" id="IPR009040">
    <property type="entry name" value="Ferritin-like_diiron"/>
</dbReference>
<comment type="subunit">
    <text evidence="6">Homooligomer of 24 subunits that assemble into a spherical protein shell (12 +/- 1 nM diameter) that can sequester at least 2000 iron atoms.</text>
</comment>
<evidence type="ECO:0000313" key="10">
    <source>
        <dbReference type="EMBL" id="BAP58568.1"/>
    </source>
</evidence>
<reference evidence="11" key="1">
    <citation type="submission" date="2013-11" db="EMBL/GenBank/DDBJ databases">
        <title>Symbiont-containing voluminous jelly as an extraordinary maternal gift for overwintering insect nymphs.</title>
        <authorList>
            <person name="Kaiwa N."/>
            <person name="Hosokawa T."/>
            <person name="Nikoh N."/>
            <person name="Meng X.Y."/>
            <person name="Tanahashi M."/>
            <person name="Moriyama M."/>
            <person name="Maeda T."/>
            <person name="Yamaguchi K."/>
            <person name="Shigenobu S."/>
            <person name="Ito M."/>
            <person name="Fukatsu T."/>
        </authorList>
    </citation>
    <scope>NUCLEOTIDE SEQUENCE [LARGE SCALE GENOMIC DNA]</scope>
    <source>
        <strain evidence="11">UwTKB</strain>
    </source>
</reference>
<feature type="binding site" evidence="7">
    <location>
        <position position="50"/>
    </location>
    <ligand>
        <name>Fe cation</name>
        <dbReference type="ChEBI" id="CHEBI:24875"/>
        <label>1</label>
    </ligand>
</feature>
<evidence type="ECO:0000256" key="2">
    <source>
        <dbReference type="ARBA" id="ARBA00022434"/>
    </source>
</evidence>
<dbReference type="GO" id="GO:0008198">
    <property type="term" value="F:ferrous iron binding"/>
    <property type="evidence" value="ECO:0007669"/>
    <property type="project" value="TreeGrafter"/>
</dbReference>
<evidence type="ECO:0000259" key="9">
    <source>
        <dbReference type="PROSITE" id="PS50905"/>
    </source>
</evidence>
<dbReference type="GO" id="GO:0005829">
    <property type="term" value="C:cytosol"/>
    <property type="evidence" value="ECO:0007669"/>
    <property type="project" value="TreeGrafter"/>
</dbReference>
<dbReference type="AlphaFoldDB" id="A0A090AJE7"/>
<evidence type="ECO:0000256" key="8">
    <source>
        <dbReference type="RuleBase" id="RU361145"/>
    </source>
</evidence>
<dbReference type="EMBL" id="AP014521">
    <property type="protein sequence ID" value="BAP58568.1"/>
    <property type="molecule type" value="Genomic_DNA"/>
</dbReference>
<dbReference type="FunFam" id="1.20.1260.10:FF:000001">
    <property type="entry name" value="Non-heme ferritin"/>
    <property type="match status" value="1"/>
</dbReference>
<dbReference type="GO" id="GO:0008199">
    <property type="term" value="F:ferric iron binding"/>
    <property type="evidence" value="ECO:0007669"/>
    <property type="project" value="InterPro"/>
</dbReference>
<dbReference type="GO" id="GO:0042802">
    <property type="term" value="F:identical protein binding"/>
    <property type="evidence" value="ECO:0007669"/>
    <property type="project" value="UniProtKB-ARBA"/>
</dbReference>
<name>A0A090AJE7_9ENTR</name>
<keyword evidence="8" id="KW-0963">Cytoplasm</keyword>
<organism evidence="10 11">
    <name type="scientific">Candidatus Tachikawaea gelatinosa</name>
    <dbReference type="NCBI Taxonomy" id="1410383"/>
    <lineage>
        <taxon>Bacteria</taxon>
        <taxon>Pseudomonadati</taxon>
        <taxon>Pseudomonadota</taxon>
        <taxon>Gammaproteobacteria</taxon>
        <taxon>Enterobacterales</taxon>
        <taxon>Enterobacteriaceae</taxon>
        <taxon>Candidatus Tachikawaea</taxon>
    </lineage>
</organism>
<dbReference type="NCBIfam" id="NF007638">
    <property type="entry name" value="PRK10304.1"/>
    <property type="match status" value="1"/>
</dbReference>